<gene>
    <name evidence="2" type="ORF">ACOC_LOCUS10803</name>
</gene>
<evidence type="ECO:0000313" key="2">
    <source>
        <dbReference type="EMBL" id="VDM62388.1"/>
    </source>
</evidence>
<proteinExistence type="predicted"/>
<feature type="region of interest" description="Disordered" evidence="1">
    <location>
        <begin position="1"/>
        <end position="20"/>
    </location>
</feature>
<name>A0A0R3PX41_ANGCS</name>
<dbReference type="AlphaFoldDB" id="A0A0R3PX41"/>
<organism evidence="4">
    <name type="scientific">Angiostrongylus costaricensis</name>
    <name type="common">Nematode worm</name>
    <dbReference type="NCBI Taxonomy" id="334426"/>
    <lineage>
        <taxon>Eukaryota</taxon>
        <taxon>Metazoa</taxon>
        <taxon>Ecdysozoa</taxon>
        <taxon>Nematoda</taxon>
        <taxon>Chromadorea</taxon>
        <taxon>Rhabditida</taxon>
        <taxon>Rhabditina</taxon>
        <taxon>Rhabditomorpha</taxon>
        <taxon>Strongyloidea</taxon>
        <taxon>Metastrongylidae</taxon>
        <taxon>Angiostrongylus</taxon>
    </lineage>
</organism>
<reference evidence="4" key="1">
    <citation type="submission" date="2017-02" db="UniProtKB">
        <authorList>
            <consortium name="WormBaseParasite"/>
        </authorList>
    </citation>
    <scope>IDENTIFICATION</scope>
</reference>
<dbReference type="Proteomes" id="UP000267027">
    <property type="component" value="Unassembled WGS sequence"/>
</dbReference>
<keyword evidence="3" id="KW-1185">Reference proteome</keyword>
<evidence type="ECO:0000313" key="4">
    <source>
        <dbReference type="WBParaSite" id="ACOC_0001080201-mRNA-1"/>
    </source>
</evidence>
<evidence type="ECO:0000313" key="3">
    <source>
        <dbReference type="Proteomes" id="UP000267027"/>
    </source>
</evidence>
<accession>A0A0R3PX41</accession>
<evidence type="ECO:0000256" key="1">
    <source>
        <dbReference type="SAM" id="MobiDB-lite"/>
    </source>
</evidence>
<dbReference type="WBParaSite" id="ACOC_0001080201-mRNA-1">
    <property type="protein sequence ID" value="ACOC_0001080201-mRNA-1"/>
    <property type="gene ID" value="ACOC_0001080201"/>
</dbReference>
<protein>
    <submittedName>
        <fullName evidence="2 4">Uncharacterized protein</fullName>
    </submittedName>
</protein>
<dbReference type="EMBL" id="UYYA01004548">
    <property type="protein sequence ID" value="VDM62388.1"/>
    <property type="molecule type" value="Genomic_DNA"/>
</dbReference>
<sequence length="93" mass="10439">MVAFGPRLTPYPPPGDVPRSLATKRLEIPHMREIRGSGDDFDTKLAILAHDPITVTCEVLEGFCVHTENPRMNSSEECSNITRNLAPYLRIDF</sequence>
<reference evidence="2 3" key="2">
    <citation type="submission" date="2018-11" db="EMBL/GenBank/DDBJ databases">
        <authorList>
            <consortium name="Pathogen Informatics"/>
        </authorList>
    </citation>
    <scope>NUCLEOTIDE SEQUENCE [LARGE SCALE GENOMIC DNA]</scope>
    <source>
        <strain evidence="2 3">Costa Rica</strain>
    </source>
</reference>